<protein>
    <recommendedName>
        <fullName evidence="8">tRNA-specific adenosine deaminase</fullName>
        <ecNumber evidence="8">3.5.4.33</ecNumber>
    </recommendedName>
</protein>
<evidence type="ECO:0000256" key="6">
    <source>
        <dbReference type="ARBA" id="ARBA00022833"/>
    </source>
</evidence>
<dbReference type="PROSITE" id="PS51747">
    <property type="entry name" value="CYT_DCMP_DEAMINASES_2"/>
    <property type="match status" value="1"/>
</dbReference>
<comment type="catalytic activity">
    <reaction evidence="7 8">
        <text>adenosine(34) in tRNA + H2O + H(+) = inosine(34) in tRNA + NH4(+)</text>
        <dbReference type="Rhea" id="RHEA:43168"/>
        <dbReference type="Rhea" id="RHEA-COMP:10373"/>
        <dbReference type="Rhea" id="RHEA-COMP:10374"/>
        <dbReference type="ChEBI" id="CHEBI:15377"/>
        <dbReference type="ChEBI" id="CHEBI:15378"/>
        <dbReference type="ChEBI" id="CHEBI:28938"/>
        <dbReference type="ChEBI" id="CHEBI:74411"/>
        <dbReference type="ChEBI" id="CHEBI:82852"/>
        <dbReference type="EC" id="3.5.4.33"/>
    </reaction>
</comment>
<evidence type="ECO:0000313" key="11">
    <source>
        <dbReference type="Proteomes" id="UP000032668"/>
    </source>
</evidence>
<dbReference type="EMBL" id="BANC01000087">
    <property type="protein sequence ID" value="GAN81288.1"/>
    <property type="molecule type" value="Genomic_DNA"/>
</dbReference>
<dbReference type="EC" id="3.5.4.33" evidence="8"/>
<dbReference type="GO" id="GO:0008270">
    <property type="term" value="F:zinc ion binding"/>
    <property type="evidence" value="ECO:0007669"/>
    <property type="project" value="UniProtKB-UniRule"/>
</dbReference>
<dbReference type="InterPro" id="IPR016193">
    <property type="entry name" value="Cytidine_deaminase-like"/>
</dbReference>
<evidence type="ECO:0000256" key="4">
    <source>
        <dbReference type="ARBA" id="ARBA00022723"/>
    </source>
</evidence>
<dbReference type="Pfam" id="PF00383">
    <property type="entry name" value="dCMP_cyt_deam_1"/>
    <property type="match status" value="1"/>
</dbReference>
<evidence type="ECO:0000256" key="2">
    <source>
        <dbReference type="ARBA" id="ARBA00011738"/>
    </source>
</evidence>
<dbReference type="AlphaFoldDB" id="A0A0D6PJC4"/>
<feature type="domain" description="CMP/dCMP-type deaminase" evidence="9">
    <location>
        <begin position="1"/>
        <end position="105"/>
    </location>
</feature>
<evidence type="ECO:0000256" key="3">
    <source>
        <dbReference type="ARBA" id="ARBA00022694"/>
    </source>
</evidence>
<keyword evidence="6 8" id="KW-0862">Zinc</keyword>
<dbReference type="STRING" id="1120923.SAMN02746095_01331"/>
<dbReference type="Proteomes" id="UP000032668">
    <property type="component" value="Unassembled WGS sequence"/>
</dbReference>
<reference evidence="10 11" key="1">
    <citation type="submission" date="2012-11" db="EMBL/GenBank/DDBJ databases">
        <title>Whole genome sequence of Acidocella aminolytica 101 = DSM 11237.</title>
        <authorList>
            <person name="Azuma Y."/>
            <person name="Higashiura N."/>
            <person name="Hirakawa H."/>
            <person name="Matsushita K."/>
        </authorList>
    </citation>
    <scope>NUCLEOTIDE SEQUENCE [LARGE SCALE GENOMIC DNA]</scope>
    <source>
        <strain evidence="11">101 / DSM 11237</strain>
    </source>
</reference>
<evidence type="ECO:0000313" key="10">
    <source>
        <dbReference type="EMBL" id="GAN81288.1"/>
    </source>
</evidence>
<keyword evidence="4 8" id="KW-0479">Metal-binding</keyword>
<dbReference type="HAMAP" id="MF_00972">
    <property type="entry name" value="tRNA_aden_deaminase"/>
    <property type="match status" value="1"/>
</dbReference>
<dbReference type="PROSITE" id="PS00903">
    <property type="entry name" value="CYT_DCMP_DEAMINASES_1"/>
    <property type="match status" value="1"/>
</dbReference>
<dbReference type="InterPro" id="IPR002125">
    <property type="entry name" value="CMP_dCMP_dom"/>
</dbReference>
<dbReference type="SUPFAM" id="SSF53927">
    <property type="entry name" value="Cytidine deaminase-like"/>
    <property type="match status" value="1"/>
</dbReference>
<comment type="function">
    <text evidence="8">Catalyzes the deamination of adenosine to inosine at the wobble position 34 of tRNA(Arg2).</text>
</comment>
<dbReference type="GO" id="GO:0002100">
    <property type="term" value="P:tRNA wobble adenosine to inosine editing"/>
    <property type="evidence" value="ECO:0007669"/>
    <property type="project" value="UniProtKB-UniRule"/>
</dbReference>
<evidence type="ECO:0000256" key="7">
    <source>
        <dbReference type="ARBA" id="ARBA00048045"/>
    </source>
</evidence>
<dbReference type="CDD" id="cd01285">
    <property type="entry name" value="nucleoside_deaminase"/>
    <property type="match status" value="1"/>
</dbReference>
<evidence type="ECO:0000256" key="5">
    <source>
        <dbReference type="ARBA" id="ARBA00022801"/>
    </source>
</evidence>
<sequence length="145" mass="15231">MQMALDEARRAAMAGEVPVAAVVTDASGAVLAVAANQVEERQDPTAHAEFLALSAARAARGQKYLADCTLTVTLEPCAFCAAAVAALRVGRLVFGAYDPKTGAVEHGPRLFAHATTHHKPEVIGGMREQECAALLKEFFGAKRDA</sequence>
<organism evidence="10 11">
    <name type="scientific">Acidocella aminolytica 101 = DSM 11237</name>
    <dbReference type="NCBI Taxonomy" id="1120923"/>
    <lineage>
        <taxon>Bacteria</taxon>
        <taxon>Pseudomonadati</taxon>
        <taxon>Pseudomonadota</taxon>
        <taxon>Alphaproteobacteria</taxon>
        <taxon>Acetobacterales</taxon>
        <taxon>Acidocellaceae</taxon>
        <taxon>Acidocella</taxon>
    </lineage>
</organism>
<proteinExistence type="inferred from homology"/>
<evidence type="ECO:0000259" key="9">
    <source>
        <dbReference type="PROSITE" id="PS51747"/>
    </source>
</evidence>
<feature type="active site" description="Proton donor" evidence="8">
    <location>
        <position position="49"/>
    </location>
</feature>
<feature type="binding site" evidence="8">
    <location>
        <position position="47"/>
    </location>
    <ligand>
        <name>Zn(2+)</name>
        <dbReference type="ChEBI" id="CHEBI:29105"/>
        <note>catalytic</note>
    </ligand>
</feature>
<gene>
    <name evidence="8" type="primary">tadA</name>
    <name evidence="10" type="ORF">Aam_089_081</name>
</gene>
<dbReference type="PANTHER" id="PTHR11079:SF202">
    <property type="entry name" value="TRNA-SPECIFIC ADENOSINE DEAMINASE"/>
    <property type="match status" value="1"/>
</dbReference>
<dbReference type="InterPro" id="IPR016192">
    <property type="entry name" value="APOBEC/CMP_deaminase_Zn-bd"/>
</dbReference>
<evidence type="ECO:0000256" key="8">
    <source>
        <dbReference type="HAMAP-Rule" id="MF_00972"/>
    </source>
</evidence>
<comment type="similarity">
    <text evidence="1">Belongs to the cytidine and deoxycytidylate deaminase family. ADAT2 subfamily.</text>
</comment>
<comment type="subunit">
    <text evidence="2 8">Homodimer.</text>
</comment>
<keyword evidence="3 8" id="KW-0819">tRNA processing</keyword>
<keyword evidence="11" id="KW-1185">Reference proteome</keyword>
<name>A0A0D6PJC4_9PROT</name>
<comment type="cofactor">
    <cofactor evidence="8">
        <name>Zn(2+)</name>
        <dbReference type="ChEBI" id="CHEBI:29105"/>
    </cofactor>
    <text evidence="8">Binds 1 zinc ion per subunit.</text>
</comment>
<dbReference type="RefSeq" id="WP_082075727.1">
    <property type="nucleotide sequence ID" value="NZ_BAPR01000039.1"/>
</dbReference>
<dbReference type="InterPro" id="IPR028883">
    <property type="entry name" value="tRNA_aden_deaminase"/>
</dbReference>
<comment type="caution">
    <text evidence="10">The sequence shown here is derived from an EMBL/GenBank/DDBJ whole genome shotgun (WGS) entry which is preliminary data.</text>
</comment>
<dbReference type="GO" id="GO:0052717">
    <property type="term" value="F:tRNA-specific adenosine-34 deaminase activity"/>
    <property type="evidence" value="ECO:0007669"/>
    <property type="project" value="UniProtKB-UniRule"/>
</dbReference>
<dbReference type="PANTHER" id="PTHR11079">
    <property type="entry name" value="CYTOSINE DEAMINASE FAMILY MEMBER"/>
    <property type="match status" value="1"/>
</dbReference>
<evidence type="ECO:0000256" key="1">
    <source>
        <dbReference type="ARBA" id="ARBA00010669"/>
    </source>
</evidence>
<accession>A0A0D6PJC4</accession>
<keyword evidence="5 8" id="KW-0378">Hydrolase</keyword>
<feature type="binding site" evidence="8">
    <location>
        <position position="77"/>
    </location>
    <ligand>
        <name>Zn(2+)</name>
        <dbReference type="ChEBI" id="CHEBI:29105"/>
        <note>catalytic</note>
    </ligand>
</feature>
<dbReference type="Gene3D" id="3.40.140.10">
    <property type="entry name" value="Cytidine Deaminase, domain 2"/>
    <property type="match status" value="1"/>
</dbReference>
<feature type="binding site" evidence="8">
    <location>
        <position position="80"/>
    </location>
    <ligand>
        <name>Zn(2+)</name>
        <dbReference type="ChEBI" id="CHEBI:29105"/>
        <note>catalytic</note>
    </ligand>
</feature>